<sequence length="693" mass="75293">MARTEKEHDTMTGRPQPISLEAALEEERKEIESLMSMPQVSRRAPSVGPRSPSPYMRSPVRSMLDIDSPPPTRQVTRSMLDIDSPLPTPSSTHTSPTLTFKAPVADNTTRNRSMSDAASNPVHDLAPRSPPLVSSKNTDLTSAYKFHDILPTNVGQALPHKRGSGAAPRAGSLGEALRGSDLSSLVLPGEPGRPFAFRKNKSKSPNNRFSMRSSSPFGSASKRSPPQSANTLMLGNGEVFDMNNAYRRLSDANLIYGGSSLASLARKKLDDSDGYGRIAKDNLSPYGELLPDESDDDAANSSDEENQRGRKLTTRAESEEDGHSGQNKTAKSLLAAVEDERKQVAVQPQYRSLFDDPPITVTSPSGEKSKVKSTKQVVQPATSFDQDPISGTQTPLDPDLDADVSAIKAAQNLQLSLTPIISTPEVNRTIRIIYRGEFPKIQKEAEEEHRRLRKYLVATDLSDESTHALEWAIGTVLRDGDTLIAMYCIDDEASSSGDAGGLILDDPKAMKEQAAAASAMAKVSNARASQGSSSPSSFAFSRATNSPRLRATDGGSTTSSPAPGSRNKSRTEEERERATMDITERVSKLLRKTQLQVRVIVEVIHCKNPKHLITEVIDLVNPTLVILGSRGRSALKGTLLGSFSNYLVTKSSVPVMVARKRLRKKSKYQPPPMKQVNNLSNPSARSLEMARID</sequence>
<feature type="region of interest" description="Disordered" evidence="1">
    <location>
        <begin position="527"/>
        <end position="579"/>
    </location>
</feature>
<feature type="region of interest" description="Disordered" evidence="1">
    <location>
        <begin position="1"/>
        <end position="20"/>
    </location>
</feature>
<keyword evidence="4" id="KW-1185">Reference proteome</keyword>
<dbReference type="AlphaFoldDB" id="A0AAN7V298"/>
<dbReference type="Gene3D" id="3.40.50.620">
    <property type="entry name" value="HUPs"/>
    <property type="match status" value="1"/>
</dbReference>
<gene>
    <name evidence="3" type="ORF">RRF57_009049</name>
</gene>
<dbReference type="InterPro" id="IPR014729">
    <property type="entry name" value="Rossmann-like_a/b/a_fold"/>
</dbReference>
<dbReference type="InterPro" id="IPR006016">
    <property type="entry name" value="UspA"/>
</dbReference>
<feature type="compositionally biased region" description="Polar residues" evidence="1">
    <location>
        <begin position="380"/>
        <end position="395"/>
    </location>
</feature>
<evidence type="ECO:0000313" key="3">
    <source>
        <dbReference type="EMBL" id="KAK5633334.1"/>
    </source>
</evidence>
<feature type="compositionally biased region" description="Basic and acidic residues" evidence="1">
    <location>
        <begin position="569"/>
        <end position="579"/>
    </location>
</feature>
<dbReference type="PANTHER" id="PTHR46100">
    <property type="entry name" value="IMP2'P"/>
    <property type="match status" value="1"/>
</dbReference>
<dbReference type="CDD" id="cd23659">
    <property type="entry name" value="USP_At3g01520-like"/>
    <property type="match status" value="1"/>
</dbReference>
<feature type="region of interest" description="Disordered" evidence="1">
    <location>
        <begin position="272"/>
        <end position="330"/>
    </location>
</feature>
<feature type="region of interest" description="Disordered" evidence="1">
    <location>
        <begin position="31"/>
        <end position="137"/>
    </location>
</feature>
<feature type="region of interest" description="Disordered" evidence="1">
    <location>
        <begin position="347"/>
        <end position="397"/>
    </location>
</feature>
<reference evidence="3 4" key="1">
    <citation type="submission" date="2023-10" db="EMBL/GenBank/DDBJ databases">
        <title>Draft genome sequence of Xylaria bambusicola isolate GMP-LS, the root and basal stem rot pathogen of sugarcane in Indonesia.</title>
        <authorList>
            <person name="Selvaraj P."/>
            <person name="Muralishankar V."/>
            <person name="Muruganantham S."/>
            <person name="Sp S."/>
            <person name="Haryani S."/>
            <person name="Lau K.J.X."/>
            <person name="Naqvi N.I."/>
        </authorList>
    </citation>
    <scope>NUCLEOTIDE SEQUENCE [LARGE SCALE GENOMIC DNA]</scope>
    <source>
        <strain evidence="3">GMP-LS</strain>
    </source>
</reference>
<dbReference type="Proteomes" id="UP001305414">
    <property type="component" value="Unassembled WGS sequence"/>
</dbReference>
<feature type="region of interest" description="Disordered" evidence="1">
    <location>
        <begin position="189"/>
        <end position="230"/>
    </location>
</feature>
<feature type="compositionally biased region" description="Basic and acidic residues" evidence="1">
    <location>
        <begin position="314"/>
        <end position="323"/>
    </location>
</feature>
<feature type="compositionally biased region" description="Low complexity" evidence="1">
    <location>
        <begin position="552"/>
        <end position="565"/>
    </location>
</feature>
<feature type="compositionally biased region" description="Low complexity" evidence="1">
    <location>
        <begin position="527"/>
        <end position="543"/>
    </location>
</feature>
<feature type="compositionally biased region" description="Polar residues" evidence="1">
    <location>
        <begin position="203"/>
        <end position="230"/>
    </location>
</feature>
<dbReference type="Pfam" id="PF00582">
    <property type="entry name" value="Usp"/>
    <property type="match status" value="2"/>
</dbReference>
<feature type="compositionally biased region" description="Polar residues" evidence="1">
    <location>
        <begin position="106"/>
        <end position="118"/>
    </location>
</feature>
<feature type="domain" description="UspA" evidence="2">
    <location>
        <begin position="563"/>
        <end position="659"/>
    </location>
</feature>
<feature type="compositionally biased region" description="Low complexity" evidence="1">
    <location>
        <begin position="89"/>
        <end position="99"/>
    </location>
</feature>
<evidence type="ECO:0000256" key="1">
    <source>
        <dbReference type="SAM" id="MobiDB-lite"/>
    </source>
</evidence>
<dbReference type="PANTHER" id="PTHR46100:SF4">
    <property type="entry name" value="USPA DOMAIN-CONTAINING PROTEIN"/>
    <property type="match status" value="1"/>
</dbReference>
<feature type="compositionally biased region" description="Acidic residues" evidence="1">
    <location>
        <begin position="290"/>
        <end position="304"/>
    </location>
</feature>
<organism evidence="3 4">
    <name type="scientific">Xylaria bambusicola</name>
    <dbReference type="NCBI Taxonomy" id="326684"/>
    <lineage>
        <taxon>Eukaryota</taxon>
        <taxon>Fungi</taxon>
        <taxon>Dikarya</taxon>
        <taxon>Ascomycota</taxon>
        <taxon>Pezizomycotina</taxon>
        <taxon>Sordariomycetes</taxon>
        <taxon>Xylariomycetidae</taxon>
        <taxon>Xylariales</taxon>
        <taxon>Xylariaceae</taxon>
        <taxon>Xylaria</taxon>
    </lineage>
</organism>
<feature type="compositionally biased region" description="Basic and acidic residues" evidence="1">
    <location>
        <begin position="1"/>
        <end position="11"/>
    </location>
</feature>
<proteinExistence type="predicted"/>
<dbReference type="InterPro" id="IPR006015">
    <property type="entry name" value="Universal_stress_UspA"/>
</dbReference>
<feature type="compositionally biased region" description="Polar residues" evidence="1">
    <location>
        <begin position="675"/>
        <end position="684"/>
    </location>
</feature>
<feature type="domain" description="UspA" evidence="2">
    <location>
        <begin position="453"/>
        <end position="520"/>
    </location>
</feature>
<comment type="caution">
    <text evidence="3">The sequence shown here is derived from an EMBL/GenBank/DDBJ whole genome shotgun (WGS) entry which is preliminary data.</text>
</comment>
<protein>
    <recommendedName>
        <fullName evidence="2">UspA domain-containing protein</fullName>
    </recommendedName>
</protein>
<feature type="region of interest" description="Disordered" evidence="1">
    <location>
        <begin position="155"/>
        <end position="174"/>
    </location>
</feature>
<name>A0AAN7V298_9PEZI</name>
<evidence type="ECO:0000313" key="4">
    <source>
        <dbReference type="Proteomes" id="UP001305414"/>
    </source>
</evidence>
<dbReference type="SUPFAM" id="SSF52402">
    <property type="entry name" value="Adenine nucleotide alpha hydrolases-like"/>
    <property type="match status" value="1"/>
</dbReference>
<dbReference type="EMBL" id="JAWHQM010000031">
    <property type="protein sequence ID" value="KAK5633334.1"/>
    <property type="molecule type" value="Genomic_DNA"/>
</dbReference>
<accession>A0AAN7V298</accession>
<evidence type="ECO:0000259" key="2">
    <source>
        <dbReference type="Pfam" id="PF00582"/>
    </source>
</evidence>
<feature type="region of interest" description="Disordered" evidence="1">
    <location>
        <begin position="663"/>
        <end position="693"/>
    </location>
</feature>
<dbReference type="PRINTS" id="PR01438">
    <property type="entry name" value="UNVRSLSTRESS"/>
</dbReference>